<feature type="region of interest" description="Disordered" evidence="1">
    <location>
        <begin position="137"/>
        <end position="212"/>
    </location>
</feature>
<evidence type="ECO:0000313" key="2">
    <source>
        <dbReference type="EMBL" id="ANA86424.1"/>
    </source>
</evidence>
<proteinExistence type="predicted"/>
<accession>A0A160DHG5</accession>
<dbReference type="GeneID" id="28800549"/>
<evidence type="ECO:0000256" key="1">
    <source>
        <dbReference type="SAM" id="MobiDB-lite"/>
    </source>
</evidence>
<dbReference type="EMBL" id="KU998245">
    <property type="protein sequence ID" value="ANA86424.1"/>
    <property type="molecule type" value="Genomic_DNA"/>
</dbReference>
<gene>
    <name evidence="2" type="primary">90</name>
    <name evidence="2" type="ORF">PBI_ONEUP_90</name>
</gene>
<dbReference type="KEGG" id="vg:28800549"/>
<sequence>MARIRAIKPEFWASPNHPSDPWARLLFIAMWNWADDAGTGTATPRELLGFAFPNDEDIETSDIKNMFATVAEAYGVVFYKVSGRDYFHIPTFNEHQKFDRRRGGRHPLPSEAEELLYGSLLQDATKSSSLLQDATNFRGEDPETASDLRHSMESAHCAEESAQKQRRNRGTGEQGNRGTGEQGNRETEDPDGSSSSALAVAPAEPERDEPGFRADVDNLCELLAARVRQNAVTSKPVVIRKEWRRAARCLIDNDGVDCNRAIRVIEWSQADPFWSTNIRSMTKFREKFETLEMQMSRNSRKPSVVMESTRRGLSDMQRVFGNTNQKELTS</sequence>
<name>A0A160DHG5_9CAUD</name>
<dbReference type="OrthoDB" id="4926at10239"/>
<protein>
    <submittedName>
        <fullName evidence="2">Uncharacterized protein</fullName>
    </submittedName>
</protein>
<feature type="compositionally biased region" description="Gly residues" evidence="1">
    <location>
        <begin position="172"/>
        <end position="181"/>
    </location>
</feature>
<dbReference type="RefSeq" id="YP_009274506.1">
    <property type="nucleotide sequence ID" value="NC_030917.1"/>
</dbReference>
<organism evidence="2 3">
    <name type="scientific">Gordonia phage OneUp</name>
    <dbReference type="NCBI Taxonomy" id="1838074"/>
    <lineage>
        <taxon>Viruses</taxon>
        <taxon>Duplodnaviria</taxon>
        <taxon>Heunggongvirae</taxon>
        <taxon>Uroviricota</taxon>
        <taxon>Caudoviricetes</taxon>
        <taxon>Oneupvirus</taxon>
        <taxon>Oneupvirus oneup</taxon>
    </lineage>
</organism>
<dbReference type="Proteomes" id="UP000204609">
    <property type="component" value="Segment"/>
</dbReference>
<evidence type="ECO:0000313" key="3">
    <source>
        <dbReference type="Proteomes" id="UP000204609"/>
    </source>
</evidence>
<keyword evidence="3" id="KW-1185">Reference proteome</keyword>
<feature type="compositionally biased region" description="Basic and acidic residues" evidence="1">
    <location>
        <begin position="138"/>
        <end position="163"/>
    </location>
</feature>
<reference evidence="3" key="1">
    <citation type="submission" date="2016-03" db="EMBL/GenBank/DDBJ databases">
        <authorList>
            <person name="Ploux O."/>
        </authorList>
    </citation>
    <scope>NUCLEOTIDE SEQUENCE [LARGE SCALE GENOMIC DNA]</scope>
</reference>